<dbReference type="Pfam" id="PF00754">
    <property type="entry name" value="F5_F8_type_C"/>
    <property type="match status" value="1"/>
</dbReference>
<sequence>MSDSSHTSETDSRETYSVNPDWRVHVGDSEEAAKPDFDDAEWERVSLPHAWNEDEAFREDIYGLSTGIAWYRKTFTLPEGATDGKTFVEFEGVRQAAEVYCNGEFLGRHENGVMAFGLDLTDLVESGENVLAVRVDNDWEYEEASTGEAYQWADHNFNANYGGITKNVKLHVTDRLYQTLPLYSWLGTTGVYVYAEDIDVDAGTATINAESEVRNEYARECSVGYEVEVRDPNGETVAEFDGNERSVPPGATVTLDAAAKVDDLEFWSWGYGYLYDVETRLTVDGEVVDSVTTRTGFRKTNFENGRIELNDRTIQLKGYAQRTTNEWPAIGRSVPAWLSDFSNGMMVEGNANVVRWMHVTPWKQDVESCDRVGLIQLLPAGDAESDVDGRQWEQRVELMRDAIVYNRNNPSVLFYEGGNEVISEAHMNELIRLRDRFDPHGGRAMGCREMLDSDIAEWGGEMLYVNKSADKPMFATEYNRSEASRRYWDEHSPPYHEDGSGEGEGESYNQNQDTFAVEDVERWYEYWRERPGTGRRVSSGGQNIIFSDTNTHYRGEDNYRRSGEVDPIRIPKDAFFAHQAIWDGWVDPETHHATILGHWNYDEETTRDVTVVSSAESVELFCNGESLGGGKRSSRFLFTFQDVAFEPGELRAVGYDTDGEQVCETTEETVGEQVALDLTTRTAPTGWRADGHDLALVEVEVVDAKGRRHPLAFDEVSFELDGPAEWRGGIADGPQNHILDMDLPVELGVNRVLLRSTREAGDVTVTVRADGLDSETVELETKPIDVEGGLTPYEPGEDLPSKLDRGPTPDRPAYNSTRLPLYIDSVTSGSNQVDAKNAIDDNELSSWKSVGDREQAWIRFDLGGERSIEEVRLKVAGHRTTEYPIRVAVDGQEVWDGTVGHTLAYDHISFDPTEGRSVTVALEGVTYAEDPFGEIVEITGEKHQSDRESGRSQLELLEVELYGPSS</sequence>
<feature type="region of interest" description="Disordered" evidence="4">
    <location>
        <begin position="489"/>
        <end position="510"/>
    </location>
</feature>
<feature type="region of interest" description="Disordered" evidence="4">
    <location>
        <begin position="1"/>
        <end position="35"/>
    </location>
</feature>
<evidence type="ECO:0000256" key="2">
    <source>
        <dbReference type="ARBA" id="ARBA00022801"/>
    </source>
</evidence>
<dbReference type="SUPFAM" id="SSF51445">
    <property type="entry name" value="(Trans)glycosidases"/>
    <property type="match status" value="1"/>
</dbReference>
<dbReference type="GO" id="GO:0005975">
    <property type="term" value="P:carbohydrate metabolic process"/>
    <property type="evidence" value="ECO:0007669"/>
    <property type="project" value="InterPro"/>
</dbReference>
<comment type="similarity">
    <text evidence="1">Belongs to the glycosyl hydrolase 2 family.</text>
</comment>
<dbReference type="Proteomes" id="UP001321018">
    <property type="component" value="Unassembled WGS sequence"/>
</dbReference>
<name>A0AAP2Z1L8_9EURY</name>
<dbReference type="InterPro" id="IPR036156">
    <property type="entry name" value="Beta-gal/glucu_dom_sf"/>
</dbReference>
<dbReference type="InterPro" id="IPR013783">
    <property type="entry name" value="Ig-like_fold"/>
</dbReference>
<feature type="compositionally biased region" description="Basic and acidic residues" evidence="4">
    <location>
        <begin position="22"/>
        <end position="35"/>
    </location>
</feature>
<feature type="compositionally biased region" description="Basic and acidic residues" evidence="4">
    <location>
        <begin position="1"/>
        <end position="14"/>
    </location>
</feature>
<comment type="caution">
    <text evidence="6">The sequence shown here is derived from an EMBL/GenBank/DDBJ whole genome shotgun (WGS) entry which is preliminary data.</text>
</comment>
<organism evidence="6 7">
    <name type="scientific">Natronoglomus mannanivorans</name>
    <dbReference type="NCBI Taxonomy" id="2979990"/>
    <lineage>
        <taxon>Archaea</taxon>
        <taxon>Methanobacteriati</taxon>
        <taxon>Methanobacteriota</taxon>
        <taxon>Stenosarchaea group</taxon>
        <taxon>Halobacteria</taxon>
        <taxon>Halobacteriales</taxon>
        <taxon>Natrialbaceae</taxon>
        <taxon>Natronoglomus</taxon>
    </lineage>
</organism>
<protein>
    <submittedName>
        <fullName evidence="6">DUF4982 domain-containing protein</fullName>
    </submittedName>
</protein>
<feature type="compositionally biased region" description="Basic and acidic residues" evidence="4">
    <location>
        <begin position="489"/>
        <end position="499"/>
    </location>
</feature>
<dbReference type="Gene3D" id="3.20.20.80">
    <property type="entry name" value="Glycosidases"/>
    <property type="match status" value="1"/>
</dbReference>
<proteinExistence type="inferred from homology"/>
<dbReference type="GO" id="GO:0004553">
    <property type="term" value="F:hydrolase activity, hydrolyzing O-glycosyl compounds"/>
    <property type="evidence" value="ECO:0007669"/>
    <property type="project" value="InterPro"/>
</dbReference>
<accession>A0AAP2Z1L8</accession>
<feature type="region of interest" description="Disordered" evidence="4">
    <location>
        <begin position="786"/>
        <end position="816"/>
    </location>
</feature>
<dbReference type="InterPro" id="IPR017853">
    <property type="entry name" value="GH"/>
</dbReference>
<dbReference type="SUPFAM" id="SSF49303">
    <property type="entry name" value="beta-Galactosidase/glucuronidase domain"/>
    <property type="match status" value="1"/>
</dbReference>
<dbReference type="EMBL" id="JAOPKA010000008">
    <property type="protein sequence ID" value="MCU4742439.1"/>
    <property type="molecule type" value="Genomic_DNA"/>
</dbReference>
<dbReference type="RefSeq" id="WP_338004261.1">
    <property type="nucleotide sequence ID" value="NZ_JAOPKA010000008.1"/>
</dbReference>
<dbReference type="InterPro" id="IPR040605">
    <property type="entry name" value="Glyco_hydro2_dom5"/>
</dbReference>
<keyword evidence="3" id="KW-0326">Glycosidase</keyword>
<keyword evidence="2" id="KW-0378">Hydrolase</keyword>
<dbReference type="PROSITE" id="PS50022">
    <property type="entry name" value="FA58C_3"/>
    <property type="match status" value="1"/>
</dbReference>
<dbReference type="InterPro" id="IPR008979">
    <property type="entry name" value="Galactose-bd-like_sf"/>
</dbReference>
<dbReference type="InterPro" id="IPR051913">
    <property type="entry name" value="GH2_Domain-Containing"/>
</dbReference>
<evidence type="ECO:0000256" key="3">
    <source>
        <dbReference type="ARBA" id="ARBA00023295"/>
    </source>
</evidence>
<dbReference type="SUPFAM" id="SSF49785">
    <property type="entry name" value="Galactose-binding domain-like"/>
    <property type="match status" value="2"/>
</dbReference>
<dbReference type="InterPro" id="IPR000421">
    <property type="entry name" value="FA58C"/>
</dbReference>
<evidence type="ECO:0000313" key="6">
    <source>
        <dbReference type="EMBL" id="MCU4742439.1"/>
    </source>
</evidence>
<dbReference type="Gene3D" id="2.60.40.10">
    <property type="entry name" value="Immunoglobulins"/>
    <property type="match status" value="3"/>
</dbReference>
<feature type="domain" description="F5/8 type C" evidence="5">
    <location>
        <begin position="807"/>
        <end position="895"/>
    </location>
</feature>
<evidence type="ECO:0000256" key="1">
    <source>
        <dbReference type="ARBA" id="ARBA00007401"/>
    </source>
</evidence>
<gene>
    <name evidence="6" type="ORF">OB960_13640</name>
</gene>
<evidence type="ECO:0000259" key="5">
    <source>
        <dbReference type="PROSITE" id="PS50022"/>
    </source>
</evidence>
<dbReference type="Pfam" id="PF02837">
    <property type="entry name" value="Glyco_hydro_2_N"/>
    <property type="match status" value="1"/>
</dbReference>
<dbReference type="InterPro" id="IPR006102">
    <property type="entry name" value="Ig-like_GH2"/>
</dbReference>
<dbReference type="Pfam" id="PF16355">
    <property type="entry name" value="DUF4982"/>
    <property type="match status" value="1"/>
</dbReference>
<dbReference type="PANTHER" id="PTHR42732">
    <property type="entry name" value="BETA-GALACTOSIDASE"/>
    <property type="match status" value="1"/>
</dbReference>
<reference evidence="6" key="1">
    <citation type="submission" date="2022-09" db="EMBL/GenBank/DDBJ databases">
        <title>Enrichment on poylsaccharides allowed isolation of novel metabolic and taxonomic groups of Haloarchaea.</title>
        <authorList>
            <person name="Sorokin D.Y."/>
            <person name="Elcheninov A.G."/>
            <person name="Khizhniak T.V."/>
            <person name="Kolganova T.V."/>
            <person name="Kublanov I.V."/>
        </authorList>
    </citation>
    <scope>NUCLEOTIDE SEQUENCE</scope>
    <source>
        <strain evidence="6">AArc-xg1-1</strain>
    </source>
</reference>
<dbReference type="InterPro" id="IPR032311">
    <property type="entry name" value="DUF4982"/>
</dbReference>
<dbReference type="Gene3D" id="2.60.120.260">
    <property type="entry name" value="Galactose-binding domain-like"/>
    <property type="match status" value="2"/>
</dbReference>
<evidence type="ECO:0000256" key="4">
    <source>
        <dbReference type="SAM" id="MobiDB-lite"/>
    </source>
</evidence>
<dbReference type="Pfam" id="PF00703">
    <property type="entry name" value="Glyco_hydro_2"/>
    <property type="match status" value="1"/>
</dbReference>
<dbReference type="InterPro" id="IPR006104">
    <property type="entry name" value="Glyco_hydro_2_N"/>
</dbReference>
<dbReference type="AlphaFoldDB" id="A0AAP2Z1L8"/>
<dbReference type="PANTHER" id="PTHR42732:SF1">
    <property type="entry name" value="BETA-MANNOSIDASE"/>
    <property type="match status" value="1"/>
</dbReference>
<dbReference type="Pfam" id="PF18565">
    <property type="entry name" value="Glyco_hydro2_C5"/>
    <property type="match status" value="1"/>
</dbReference>
<evidence type="ECO:0000313" key="7">
    <source>
        <dbReference type="Proteomes" id="UP001321018"/>
    </source>
</evidence>
<feature type="compositionally biased region" description="Basic and acidic residues" evidence="4">
    <location>
        <begin position="799"/>
        <end position="808"/>
    </location>
</feature>